<dbReference type="OrthoDB" id="3827100at2"/>
<gene>
    <name evidence="2" type="ORF">EUA06_21385</name>
</gene>
<evidence type="ECO:0000313" key="3">
    <source>
        <dbReference type="Proteomes" id="UP000291838"/>
    </source>
</evidence>
<keyword evidence="1" id="KW-0812">Transmembrane</keyword>
<keyword evidence="1" id="KW-0472">Membrane</keyword>
<evidence type="ECO:0000256" key="1">
    <source>
        <dbReference type="SAM" id="Phobius"/>
    </source>
</evidence>
<protein>
    <submittedName>
        <fullName evidence="2">Uncharacterized protein</fullName>
    </submittedName>
</protein>
<name>A0A4Q2RLF9_9ACTN</name>
<dbReference type="RefSeq" id="WP_129479579.1">
    <property type="nucleotide sequence ID" value="NZ_SDWS01000015.1"/>
</dbReference>
<feature type="transmembrane region" description="Helical" evidence="1">
    <location>
        <begin position="88"/>
        <end position="105"/>
    </location>
</feature>
<dbReference type="Proteomes" id="UP000291838">
    <property type="component" value="Unassembled WGS sequence"/>
</dbReference>
<organism evidence="2 3">
    <name type="scientific">Nocardioides glacieisoli</name>
    <dbReference type="NCBI Taxonomy" id="1168730"/>
    <lineage>
        <taxon>Bacteria</taxon>
        <taxon>Bacillati</taxon>
        <taxon>Actinomycetota</taxon>
        <taxon>Actinomycetes</taxon>
        <taxon>Propionibacteriales</taxon>
        <taxon>Nocardioidaceae</taxon>
        <taxon>Nocardioides</taxon>
    </lineage>
</organism>
<sequence length="184" mass="19806">MRRYRAVWAVSAAVVTLPCVVLDSVTGGWQRLALLVPTMLVFGGVLGFVFADDRPDRWASARRGAGWLGMGTAAADGLVSTLGGAGALASVVLVLTSPVVVGAISSQYSALTERRAAGTPASLSTHELLRRWDRTTGEVLRCTSATRMLALTEERRAVLDELQLRDPVHFEQWWATSVPDRSGR</sequence>
<evidence type="ECO:0000313" key="2">
    <source>
        <dbReference type="EMBL" id="RYB88419.1"/>
    </source>
</evidence>
<dbReference type="AlphaFoldDB" id="A0A4Q2RLF9"/>
<reference evidence="2 3" key="1">
    <citation type="submission" date="2019-01" db="EMBL/GenBank/DDBJ databases">
        <title>Novel species of Nocardioides.</title>
        <authorList>
            <person name="Liu Q."/>
            <person name="Xin Y.-H."/>
        </authorList>
    </citation>
    <scope>NUCLEOTIDE SEQUENCE [LARGE SCALE GENOMIC DNA]</scope>
    <source>
        <strain evidence="2 3">HLT3-15</strain>
    </source>
</reference>
<feature type="transmembrane region" description="Helical" evidence="1">
    <location>
        <begin position="64"/>
        <end position="82"/>
    </location>
</feature>
<proteinExistence type="predicted"/>
<feature type="transmembrane region" description="Helical" evidence="1">
    <location>
        <begin position="32"/>
        <end position="52"/>
    </location>
</feature>
<comment type="caution">
    <text evidence="2">The sequence shown here is derived from an EMBL/GenBank/DDBJ whole genome shotgun (WGS) entry which is preliminary data.</text>
</comment>
<dbReference type="EMBL" id="SDWS01000015">
    <property type="protein sequence ID" value="RYB88419.1"/>
    <property type="molecule type" value="Genomic_DNA"/>
</dbReference>
<keyword evidence="1" id="KW-1133">Transmembrane helix</keyword>
<keyword evidence="3" id="KW-1185">Reference proteome</keyword>
<accession>A0A4Q2RLF9</accession>